<accession>A0A9P4P5F5</accession>
<dbReference type="EMBL" id="MU001511">
    <property type="protein sequence ID" value="KAF2438714.1"/>
    <property type="molecule type" value="Genomic_DNA"/>
</dbReference>
<sequence>MDTNFRVYKPRACSGAELLLRKLVPCRFPSEKVQPKMAKRVLDDTDIVVKGNEDSKDGKKRKTNVVEISERPVDGNSNNKRPLGSLDLAAEIRNLIHYYADESDHACHHYYIPLLTNRSTEDALSLPCHLENLAHSSRKFFGLTQTCKKIRAEYLPLWMRNASLRVLYEEFGSYVKTFHNKKQGSVQGPKQLLISYDLGAAYEAPETPRMNLLRLLRFRACHPSTGIEVVPHDEAGWYNPERGPEYRMDEFCSECDQADTGNTWSLCDHLKEVLEEYQYEALAGYVHLEEVNGLISHDNPIWVADIASGFIAEVYMKRMKLDNYVELGLDTEYCSSWESADMFDQKNQENRVFLRIDTPWFQYRKDIGLDDERMELFYVGVFYM</sequence>
<keyword evidence="2" id="KW-1185">Reference proteome</keyword>
<evidence type="ECO:0000313" key="2">
    <source>
        <dbReference type="Proteomes" id="UP000799764"/>
    </source>
</evidence>
<organism evidence="1 2">
    <name type="scientific">Karstenula rhodostoma CBS 690.94</name>
    <dbReference type="NCBI Taxonomy" id="1392251"/>
    <lineage>
        <taxon>Eukaryota</taxon>
        <taxon>Fungi</taxon>
        <taxon>Dikarya</taxon>
        <taxon>Ascomycota</taxon>
        <taxon>Pezizomycotina</taxon>
        <taxon>Dothideomycetes</taxon>
        <taxon>Pleosporomycetidae</taxon>
        <taxon>Pleosporales</taxon>
        <taxon>Massarineae</taxon>
        <taxon>Didymosphaeriaceae</taxon>
        <taxon>Karstenula</taxon>
    </lineage>
</organism>
<dbReference type="AlphaFoldDB" id="A0A9P4P5F5"/>
<evidence type="ECO:0000313" key="1">
    <source>
        <dbReference type="EMBL" id="KAF2438714.1"/>
    </source>
</evidence>
<gene>
    <name evidence="1" type="ORF">P171DRAFT_477084</name>
</gene>
<name>A0A9P4P5F5_9PLEO</name>
<comment type="caution">
    <text evidence="1">The sequence shown here is derived from an EMBL/GenBank/DDBJ whole genome shotgun (WGS) entry which is preliminary data.</text>
</comment>
<dbReference type="Proteomes" id="UP000799764">
    <property type="component" value="Unassembled WGS sequence"/>
</dbReference>
<reference evidence="1" key="1">
    <citation type="journal article" date="2020" name="Stud. Mycol.">
        <title>101 Dothideomycetes genomes: a test case for predicting lifestyles and emergence of pathogens.</title>
        <authorList>
            <person name="Haridas S."/>
            <person name="Albert R."/>
            <person name="Binder M."/>
            <person name="Bloem J."/>
            <person name="Labutti K."/>
            <person name="Salamov A."/>
            <person name="Andreopoulos B."/>
            <person name="Baker S."/>
            <person name="Barry K."/>
            <person name="Bills G."/>
            <person name="Bluhm B."/>
            <person name="Cannon C."/>
            <person name="Castanera R."/>
            <person name="Culley D."/>
            <person name="Daum C."/>
            <person name="Ezra D."/>
            <person name="Gonzalez J."/>
            <person name="Henrissat B."/>
            <person name="Kuo A."/>
            <person name="Liang C."/>
            <person name="Lipzen A."/>
            <person name="Lutzoni F."/>
            <person name="Magnuson J."/>
            <person name="Mondo S."/>
            <person name="Nolan M."/>
            <person name="Ohm R."/>
            <person name="Pangilinan J."/>
            <person name="Park H.-J."/>
            <person name="Ramirez L."/>
            <person name="Alfaro M."/>
            <person name="Sun H."/>
            <person name="Tritt A."/>
            <person name="Yoshinaga Y."/>
            <person name="Zwiers L.-H."/>
            <person name="Turgeon B."/>
            <person name="Goodwin S."/>
            <person name="Spatafora J."/>
            <person name="Crous P."/>
            <person name="Grigoriev I."/>
        </authorList>
    </citation>
    <scope>NUCLEOTIDE SEQUENCE</scope>
    <source>
        <strain evidence="1">CBS 690.94</strain>
    </source>
</reference>
<proteinExistence type="predicted"/>
<protein>
    <recommendedName>
        <fullName evidence="3">F-box domain-containing protein</fullName>
    </recommendedName>
</protein>
<evidence type="ECO:0008006" key="3">
    <source>
        <dbReference type="Google" id="ProtNLM"/>
    </source>
</evidence>
<dbReference type="OrthoDB" id="3766937at2759"/>